<reference evidence="2 3" key="1">
    <citation type="submission" date="2019-06" db="EMBL/GenBank/DDBJ databases">
        <title>Draft genomes of female and male turbot (Scophthalmus maximus).</title>
        <authorList>
            <person name="Xu H."/>
            <person name="Xu X.-W."/>
            <person name="Shao C."/>
            <person name="Chen S."/>
        </authorList>
    </citation>
    <scope>NUCLEOTIDE SEQUENCE [LARGE SCALE GENOMIC DNA]</scope>
    <source>
        <strain evidence="2">Ysfricsl-2016a</strain>
        <tissue evidence="2">Blood</tissue>
    </source>
</reference>
<feature type="compositionally biased region" description="Low complexity" evidence="1">
    <location>
        <begin position="102"/>
        <end position="113"/>
    </location>
</feature>
<evidence type="ECO:0000313" key="3">
    <source>
        <dbReference type="Proteomes" id="UP000438429"/>
    </source>
</evidence>
<name>A0A6A4SQ39_SCOMX</name>
<organism evidence="2 3">
    <name type="scientific">Scophthalmus maximus</name>
    <name type="common">Turbot</name>
    <name type="synonym">Psetta maxima</name>
    <dbReference type="NCBI Taxonomy" id="52904"/>
    <lineage>
        <taxon>Eukaryota</taxon>
        <taxon>Metazoa</taxon>
        <taxon>Chordata</taxon>
        <taxon>Craniata</taxon>
        <taxon>Vertebrata</taxon>
        <taxon>Euteleostomi</taxon>
        <taxon>Actinopterygii</taxon>
        <taxon>Neopterygii</taxon>
        <taxon>Teleostei</taxon>
        <taxon>Neoteleostei</taxon>
        <taxon>Acanthomorphata</taxon>
        <taxon>Carangaria</taxon>
        <taxon>Pleuronectiformes</taxon>
        <taxon>Pleuronectoidei</taxon>
        <taxon>Scophthalmidae</taxon>
        <taxon>Scophthalmus</taxon>
    </lineage>
</organism>
<sequence length="113" mass="13284">MITVNSKRHITIDHGIRFVDSIHANQHITPVQESDCNEPVTVKQLLKDSQKMNNYTSIYSNNNLSTYISHLERYALVCSLKVKHTERASRPRIPKMEAVNEQQQQQQQQWMRH</sequence>
<comment type="caution">
    <text evidence="2">The sequence shown here is derived from an EMBL/GenBank/DDBJ whole genome shotgun (WGS) entry which is preliminary data.</text>
</comment>
<gene>
    <name evidence="2" type="ORF">F2P81_013185</name>
</gene>
<dbReference type="AlphaFoldDB" id="A0A6A4SQ39"/>
<evidence type="ECO:0000256" key="1">
    <source>
        <dbReference type="SAM" id="MobiDB-lite"/>
    </source>
</evidence>
<proteinExistence type="predicted"/>
<protein>
    <submittedName>
        <fullName evidence="2">Uncharacterized protein</fullName>
    </submittedName>
</protein>
<dbReference type="EMBL" id="VEVO01000011">
    <property type="protein sequence ID" value="KAF0035427.1"/>
    <property type="molecule type" value="Genomic_DNA"/>
</dbReference>
<accession>A0A6A4SQ39</accession>
<evidence type="ECO:0000313" key="2">
    <source>
        <dbReference type="EMBL" id="KAF0035427.1"/>
    </source>
</evidence>
<dbReference type="Proteomes" id="UP000438429">
    <property type="component" value="Unassembled WGS sequence"/>
</dbReference>
<feature type="region of interest" description="Disordered" evidence="1">
    <location>
        <begin position="86"/>
        <end position="113"/>
    </location>
</feature>